<proteinExistence type="inferred from homology"/>
<name>A0A8K0D643_IGNLU</name>
<keyword evidence="5 9" id="KW-1133">Transmembrane helix</keyword>
<accession>A0A8K0D643</accession>
<dbReference type="GO" id="GO:0005737">
    <property type="term" value="C:cytoplasm"/>
    <property type="evidence" value="ECO:0007669"/>
    <property type="project" value="TreeGrafter"/>
</dbReference>
<keyword evidence="7" id="KW-0325">Glycoprotein</keyword>
<evidence type="ECO:0000256" key="8">
    <source>
        <dbReference type="SAM" id="MobiDB-lite"/>
    </source>
</evidence>
<keyword evidence="6 9" id="KW-0472">Membrane</keyword>
<keyword evidence="3" id="KW-1003">Cell membrane</keyword>
<comment type="caution">
    <text evidence="11">The sequence shown here is derived from an EMBL/GenBank/DDBJ whole genome shotgun (WGS) entry which is preliminary data.</text>
</comment>
<evidence type="ECO:0000259" key="10">
    <source>
        <dbReference type="Pfam" id="PF13843"/>
    </source>
</evidence>
<dbReference type="Proteomes" id="UP000801492">
    <property type="component" value="Unassembled WGS sequence"/>
</dbReference>
<feature type="domain" description="PiggyBac transposable element-derived protein" evidence="10">
    <location>
        <begin position="237"/>
        <end position="369"/>
    </location>
</feature>
<evidence type="ECO:0000256" key="7">
    <source>
        <dbReference type="ARBA" id="ARBA00023180"/>
    </source>
</evidence>
<dbReference type="Pfam" id="PF01130">
    <property type="entry name" value="CD36"/>
    <property type="match status" value="1"/>
</dbReference>
<dbReference type="GO" id="GO:0005044">
    <property type="term" value="F:scavenger receptor activity"/>
    <property type="evidence" value="ECO:0007669"/>
    <property type="project" value="TreeGrafter"/>
</dbReference>
<dbReference type="PANTHER" id="PTHR11923">
    <property type="entry name" value="SCAVENGER RECEPTOR CLASS B TYPE-1 SR-B1"/>
    <property type="match status" value="1"/>
</dbReference>
<dbReference type="InterPro" id="IPR002159">
    <property type="entry name" value="CD36_fam"/>
</dbReference>
<reference evidence="11" key="1">
    <citation type="submission" date="2019-08" db="EMBL/GenBank/DDBJ databases">
        <title>The genome of the North American firefly Photinus pyralis.</title>
        <authorList>
            <consortium name="Photinus pyralis genome working group"/>
            <person name="Fallon T.R."/>
            <person name="Sander Lower S.E."/>
            <person name="Weng J.-K."/>
        </authorList>
    </citation>
    <scope>NUCLEOTIDE SEQUENCE</scope>
    <source>
        <strain evidence="11">TRF0915ILg1</strain>
        <tissue evidence="11">Whole body</tissue>
    </source>
</reference>
<sequence length="374" mass="43325">MHNLSFFGKVILGIFTFSTGLTLLFLKKRILDHVQASILILSPNSPIKNLWIQPPEVAPTDIYFFNWTNPEDFHDLNIKPKLEQHGPYRYMQHIEKKNVVWNNNNTVTFNKMVYWNFDEEHTNGSLSDPITTMNAIVLRITNWLNDIESDFSDQDDIQDSDYYSDHDSASEIENVSDDEVLNDSEEQENENQRGYYGKDLYKWSMKGPAPQRTAAHNIISHLPGVRSPLKELGSNASPYEIWKHILFDEMLQEILIHTNNKLNNIKINYARENKPELGELGFYELKAFIGLLLYTSISKSNHETLESLFATDGSGRDVFRFTMSMKRFLTILAYLRFDDKDSRPQRVQGNRAAAILFIFNQFVKTLKTVTPLAN</sequence>
<organism evidence="11 12">
    <name type="scientific">Ignelater luminosus</name>
    <name type="common">Cucubano</name>
    <name type="synonym">Pyrophorus luminosus</name>
    <dbReference type="NCBI Taxonomy" id="2038154"/>
    <lineage>
        <taxon>Eukaryota</taxon>
        <taxon>Metazoa</taxon>
        <taxon>Ecdysozoa</taxon>
        <taxon>Arthropoda</taxon>
        <taxon>Hexapoda</taxon>
        <taxon>Insecta</taxon>
        <taxon>Pterygota</taxon>
        <taxon>Neoptera</taxon>
        <taxon>Endopterygota</taxon>
        <taxon>Coleoptera</taxon>
        <taxon>Polyphaga</taxon>
        <taxon>Elateriformia</taxon>
        <taxon>Elateroidea</taxon>
        <taxon>Elateridae</taxon>
        <taxon>Agrypninae</taxon>
        <taxon>Pyrophorini</taxon>
        <taxon>Ignelater</taxon>
    </lineage>
</organism>
<feature type="region of interest" description="Disordered" evidence="8">
    <location>
        <begin position="173"/>
        <end position="192"/>
    </location>
</feature>
<evidence type="ECO:0000256" key="6">
    <source>
        <dbReference type="ARBA" id="ARBA00023136"/>
    </source>
</evidence>
<dbReference type="AlphaFoldDB" id="A0A8K0D643"/>
<protein>
    <recommendedName>
        <fullName evidence="10">PiggyBac transposable element-derived protein domain-containing protein</fullName>
    </recommendedName>
</protein>
<dbReference type="OrthoDB" id="6778726at2759"/>
<dbReference type="PRINTS" id="PR01609">
    <property type="entry name" value="CD36FAMILY"/>
</dbReference>
<gene>
    <name evidence="11" type="ORF">ILUMI_08888</name>
</gene>
<comment type="subcellular location">
    <subcellularLocation>
        <location evidence="1">Cell membrane</location>
    </subcellularLocation>
</comment>
<evidence type="ECO:0000256" key="1">
    <source>
        <dbReference type="ARBA" id="ARBA00004236"/>
    </source>
</evidence>
<feature type="compositionally biased region" description="Acidic residues" evidence="8">
    <location>
        <begin position="174"/>
        <end position="189"/>
    </location>
</feature>
<evidence type="ECO:0000256" key="2">
    <source>
        <dbReference type="ARBA" id="ARBA00010532"/>
    </source>
</evidence>
<feature type="transmembrane region" description="Helical" evidence="9">
    <location>
        <begin position="6"/>
        <end position="26"/>
    </location>
</feature>
<evidence type="ECO:0000313" key="12">
    <source>
        <dbReference type="Proteomes" id="UP000801492"/>
    </source>
</evidence>
<evidence type="ECO:0000256" key="4">
    <source>
        <dbReference type="ARBA" id="ARBA00022692"/>
    </source>
</evidence>
<dbReference type="InterPro" id="IPR029526">
    <property type="entry name" value="PGBD"/>
</dbReference>
<evidence type="ECO:0000256" key="9">
    <source>
        <dbReference type="SAM" id="Phobius"/>
    </source>
</evidence>
<dbReference type="EMBL" id="VTPC01004341">
    <property type="protein sequence ID" value="KAF2897288.1"/>
    <property type="molecule type" value="Genomic_DNA"/>
</dbReference>
<comment type="similarity">
    <text evidence="2">Belongs to the CD36 family.</text>
</comment>
<keyword evidence="4 9" id="KW-0812">Transmembrane</keyword>
<evidence type="ECO:0000256" key="5">
    <source>
        <dbReference type="ARBA" id="ARBA00022989"/>
    </source>
</evidence>
<dbReference type="GO" id="GO:0005886">
    <property type="term" value="C:plasma membrane"/>
    <property type="evidence" value="ECO:0007669"/>
    <property type="project" value="UniProtKB-SubCell"/>
</dbReference>
<dbReference type="PANTHER" id="PTHR11923:SF93">
    <property type="entry name" value="GH07959P-RELATED"/>
    <property type="match status" value="1"/>
</dbReference>
<dbReference type="Pfam" id="PF13843">
    <property type="entry name" value="DDE_Tnp_1_7"/>
    <property type="match status" value="1"/>
</dbReference>
<evidence type="ECO:0000313" key="11">
    <source>
        <dbReference type="EMBL" id="KAF2897288.1"/>
    </source>
</evidence>
<keyword evidence="12" id="KW-1185">Reference proteome</keyword>
<evidence type="ECO:0000256" key="3">
    <source>
        <dbReference type="ARBA" id="ARBA00022475"/>
    </source>
</evidence>